<evidence type="ECO:0000313" key="5">
    <source>
        <dbReference type="Proteomes" id="UP001177023"/>
    </source>
</evidence>
<evidence type="ECO:0000256" key="2">
    <source>
        <dbReference type="RuleBase" id="RU102079"/>
    </source>
</evidence>
<accession>A0AA36G6Z1</accession>
<dbReference type="CDD" id="cd00070">
    <property type="entry name" value="GLECT"/>
    <property type="match status" value="1"/>
</dbReference>
<dbReference type="InterPro" id="IPR013320">
    <property type="entry name" value="ConA-like_dom_sf"/>
</dbReference>
<organism evidence="4 5">
    <name type="scientific">Mesorhabditis spiculigera</name>
    <dbReference type="NCBI Taxonomy" id="96644"/>
    <lineage>
        <taxon>Eukaryota</taxon>
        <taxon>Metazoa</taxon>
        <taxon>Ecdysozoa</taxon>
        <taxon>Nematoda</taxon>
        <taxon>Chromadorea</taxon>
        <taxon>Rhabditida</taxon>
        <taxon>Rhabditina</taxon>
        <taxon>Rhabditomorpha</taxon>
        <taxon>Rhabditoidea</taxon>
        <taxon>Rhabditidae</taxon>
        <taxon>Mesorhabditinae</taxon>
        <taxon>Mesorhabditis</taxon>
    </lineage>
</organism>
<reference evidence="4" key="1">
    <citation type="submission" date="2023-06" db="EMBL/GenBank/DDBJ databases">
        <authorList>
            <person name="Delattre M."/>
        </authorList>
    </citation>
    <scope>NUCLEOTIDE SEQUENCE</scope>
    <source>
        <strain evidence="4">AF72</strain>
    </source>
</reference>
<keyword evidence="5" id="KW-1185">Reference proteome</keyword>
<evidence type="ECO:0000256" key="1">
    <source>
        <dbReference type="ARBA" id="ARBA00022734"/>
    </source>
</evidence>
<dbReference type="GO" id="GO:0016936">
    <property type="term" value="F:galactoside binding"/>
    <property type="evidence" value="ECO:0007669"/>
    <property type="project" value="TreeGrafter"/>
</dbReference>
<gene>
    <name evidence="4" type="ORF">MSPICULIGERA_LOCUS13303</name>
</gene>
<evidence type="ECO:0000259" key="3">
    <source>
        <dbReference type="PROSITE" id="PS51304"/>
    </source>
</evidence>
<protein>
    <recommendedName>
        <fullName evidence="2">Galectin</fullName>
    </recommendedName>
</protein>
<comment type="caution">
    <text evidence="4">The sequence shown here is derived from an EMBL/GenBank/DDBJ whole genome shotgun (WGS) entry which is preliminary data.</text>
</comment>
<dbReference type="EMBL" id="CATQJA010002635">
    <property type="protein sequence ID" value="CAJ0574983.1"/>
    <property type="molecule type" value="Genomic_DNA"/>
</dbReference>
<dbReference type="PANTHER" id="PTHR11346:SF174">
    <property type="entry name" value="GALAPTIN LEC-8-RELATED"/>
    <property type="match status" value="1"/>
</dbReference>
<dbReference type="PROSITE" id="PS51304">
    <property type="entry name" value="GALECTIN"/>
    <property type="match status" value="1"/>
</dbReference>
<feature type="non-terminal residue" evidence="4">
    <location>
        <position position="1"/>
    </location>
</feature>
<dbReference type="SUPFAM" id="SSF49899">
    <property type="entry name" value="Concanavalin A-like lectins/glucanases"/>
    <property type="match status" value="1"/>
</dbReference>
<dbReference type="Pfam" id="PF00337">
    <property type="entry name" value="Gal-bind_lectin"/>
    <property type="match status" value="1"/>
</dbReference>
<evidence type="ECO:0000313" key="4">
    <source>
        <dbReference type="EMBL" id="CAJ0574983.1"/>
    </source>
</evidence>
<dbReference type="Gene3D" id="2.60.120.200">
    <property type="match status" value="1"/>
</dbReference>
<sequence>MHELHHPCVPFVEPFYEQVIPGARIDLHGHLHHGHHKCFVVEFLSGPHHVFHMSFRFQHHEHNLVMNSSVNGVWQYEERVHNPIGHHDSSFNMSIHVHATHFDVHVNNRCVATFRHRFPLETIQALGVHGDVKIHKVHYHGFHFKTRWGAGGYDWGHGGYIGYGTAGYVAPQFQPHHHHHHHWRRHHC</sequence>
<feature type="domain" description="Galectin" evidence="3">
    <location>
        <begin position="11"/>
        <end position="140"/>
    </location>
</feature>
<dbReference type="SMART" id="SM00276">
    <property type="entry name" value="GLECT"/>
    <property type="match status" value="1"/>
</dbReference>
<dbReference type="PANTHER" id="PTHR11346">
    <property type="entry name" value="GALECTIN"/>
    <property type="match status" value="1"/>
</dbReference>
<dbReference type="InterPro" id="IPR001079">
    <property type="entry name" value="Galectin_CRD"/>
</dbReference>
<dbReference type="AlphaFoldDB" id="A0AA36G6Z1"/>
<keyword evidence="1 2" id="KW-0430">Lectin</keyword>
<name>A0AA36G6Z1_9BILA</name>
<dbReference type="Proteomes" id="UP001177023">
    <property type="component" value="Unassembled WGS sequence"/>
</dbReference>
<dbReference type="GO" id="GO:0030246">
    <property type="term" value="F:carbohydrate binding"/>
    <property type="evidence" value="ECO:0007669"/>
    <property type="project" value="UniProtKB-UniRule"/>
</dbReference>
<dbReference type="SMART" id="SM00908">
    <property type="entry name" value="Gal-bind_lectin"/>
    <property type="match status" value="1"/>
</dbReference>
<proteinExistence type="predicted"/>
<dbReference type="InterPro" id="IPR044156">
    <property type="entry name" value="Galectin-like"/>
</dbReference>